<keyword evidence="3" id="KW-1185">Reference proteome</keyword>
<feature type="signal peptide" evidence="1">
    <location>
        <begin position="1"/>
        <end position="19"/>
    </location>
</feature>
<organism evidence="2 3">
    <name type="scientific">Bacteroides stercoris</name>
    <dbReference type="NCBI Taxonomy" id="46506"/>
    <lineage>
        <taxon>Bacteria</taxon>
        <taxon>Pseudomonadati</taxon>
        <taxon>Bacteroidota</taxon>
        <taxon>Bacteroidia</taxon>
        <taxon>Bacteroidales</taxon>
        <taxon>Bacteroidaceae</taxon>
        <taxon>Bacteroides</taxon>
    </lineage>
</organism>
<evidence type="ECO:0000313" key="3">
    <source>
        <dbReference type="Proteomes" id="UP000056419"/>
    </source>
</evidence>
<sequence precursor="true">MKRGWVLGLLALLVLPCSAQQIMYSNLKELVEGRGDTVTILKVEKRSKNQIYLMGGADYRIEAKDNSGLCRYLKSRCYAVRMDTSLYVNCKKMRYKRYRFGGWYAPAMWVKGRIYFCAQPVGQAAASTATPPDATKLGGEVGDAINASGLVFARVYYELNPETGRSEFVGREKMLELLADYPELKEAFEKETSESAEVIGKYLRQLKSEPTCSIESAQALIELTKKARNGHLPSQQEWEILFATDGYKQFFDRPVGKSLKKTFKASYEIVFDRNLKAVKDSILSVPLQTMKNNEDIVRYFCIQNLSRFGDDLDRLDDYLAGSALSGAFVRGNKQALKYLPDSFAMRHPDHSKFYILLFTPEAWSLSGNVFMDLNCVYSQDEESLVNLIGHELHHSYRWGYLREKYKDSGSPVAVALSMMQSEGCADILNKFEGPYSMKDAGLFGEDVLKQMNENYYNTPKLLQKIDSLTVGYSKGTVDADVYGQVAKLPVNGGHPNGFYMATLIKHQLGLQAIADNSVEPVMFVETYNKAARKAGDEYVFTDEFVAYVKQQYKLMEK</sequence>
<dbReference type="InterPro" id="IPR043754">
    <property type="entry name" value="DUF5700"/>
</dbReference>
<comment type="caution">
    <text evidence="2">The sequence shown here is derived from an EMBL/GenBank/DDBJ whole genome shotgun (WGS) entry which is preliminary data.</text>
</comment>
<feature type="chain" id="PRO_5007163409" description="Peptidase M48 domain-containing protein" evidence="1">
    <location>
        <begin position="20"/>
        <end position="557"/>
    </location>
</feature>
<dbReference type="InterPro" id="IPR046693">
    <property type="entry name" value="DUF6563"/>
</dbReference>
<accession>A0A120A2T6</accession>
<evidence type="ECO:0008006" key="4">
    <source>
        <dbReference type="Google" id="ProtNLM"/>
    </source>
</evidence>
<evidence type="ECO:0000313" key="2">
    <source>
        <dbReference type="EMBL" id="KWR55751.1"/>
    </source>
</evidence>
<dbReference type="Proteomes" id="UP000056419">
    <property type="component" value="Unassembled WGS sequence"/>
</dbReference>
<dbReference type="Pfam" id="PF18958">
    <property type="entry name" value="DUF5700"/>
    <property type="match status" value="1"/>
</dbReference>
<dbReference type="AlphaFoldDB" id="A0A120A2T6"/>
<dbReference type="STRING" id="46506.AA415_01538"/>
<proteinExistence type="predicted"/>
<evidence type="ECO:0000256" key="1">
    <source>
        <dbReference type="SAM" id="SignalP"/>
    </source>
</evidence>
<gene>
    <name evidence="2" type="ORF">AA415_01538</name>
</gene>
<name>A0A120A2T6_BACSE</name>
<dbReference type="PATRIC" id="fig|46506.5.peg.1632"/>
<dbReference type="Pfam" id="PF20201">
    <property type="entry name" value="DUF6563"/>
    <property type="match status" value="1"/>
</dbReference>
<reference evidence="2 3" key="1">
    <citation type="journal article" date="2016" name="BMC Genomics">
        <title>Type VI secretion systems of human gut Bacteroidales segregate into three genetic architectures, two of which are contained on mobile genetic elements.</title>
        <authorList>
            <person name="Coyne M.J."/>
            <person name="Roelofs K.G."/>
            <person name="Comstock L.E."/>
        </authorList>
    </citation>
    <scope>NUCLEOTIDE SEQUENCE [LARGE SCALE GENOMIC DNA]</scope>
    <source>
        <strain evidence="2 3">CL09T03C01</strain>
    </source>
</reference>
<keyword evidence="1" id="KW-0732">Signal</keyword>
<protein>
    <recommendedName>
        <fullName evidence="4">Peptidase M48 domain-containing protein</fullName>
    </recommendedName>
</protein>
<dbReference type="EMBL" id="LRGC01000005">
    <property type="protein sequence ID" value="KWR55751.1"/>
    <property type="molecule type" value="Genomic_DNA"/>
</dbReference>